<reference evidence="2" key="1">
    <citation type="submission" date="2021-02" db="EMBL/GenBank/DDBJ databases">
        <authorList>
            <person name="Nowell W R."/>
        </authorList>
    </citation>
    <scope>NUCLEOTIDE SEQUENCE</scope>
</reference>
<dbReference type="Proteomes" id="UP000663845">
    <property type="component" value="Unassembled WGS sequence"/>
</dbReference>
<keyword evidence="1" id="KW-0732">Signal</keyword>
<sequence length="221" mass="25390">MHRIILVLSYVIFISYINGASSRSRTSVKRDAIELADLYGTFWASRPAVFNKVEPFIYCRVLETCCEEKQRQEAIPLSFFTSFGTDDRDRFLEIVGSCVNSTEQTGGDKWCQTYSQEIISSEDLQSNAHATQFAQLMIPFLQKLSRFEAGASDSCDDEEKYAMMCLSNKKLIQTCVHKTLKDLIKQFGYKSYKKLLTENKQALIDISQQWFTISIKDEETN</sequence>
<proteinExistence type="predicted"/>
<protein>
    <submittedName>
        <fullName evidence="2">Uncharacterized protein</fullName>
    </submittedName>
</protein>
<gene>
    <name evidence="3" type="ORF">JYZ213_LOCUS15381</name>
    <name evidence="4" type="ORF">OKA104_LOCUS11452</name>
    <name evidence="2" type="ORF">VCS650_LOCUS5432</name>
</gene>
<accession>A0A813UTE5</accession>
<feature type="signal peptide" evidence="1">
    <location>
        <begin position="1"/>
        <end position="22"/>
    </location>
</feature>
<dbReference type="EMBL" id="CAJOAY010000530">
    <property type="protein sequence ID" value="CAF3685873.1"/>
    <property type="molecule type" value="Genomic_DNA"/>
</dbReference>
<name>A0A813UTE5_9BILA</name>
<evidence type="ECO:0000256" key="1">
    <source>
        <dbReference type="SAM" id="SignalP"/>
    </source>
</evidence>
<feature type="chain" id="PRO_5036223174" evidence="1">
    <location>
        <begin position="23"/>
        <end position="221"/>
    </location>
</feature>
<evidence type="ECO:0000313" key="3">
    <source>
        <dbReference type="EMBL" id="CAF0989564.1"/>
    </source>
</evidence>
<evidence type="ECO:0000313" key="4">
    <source>
        <dbReference type="EMBL" id="CAF3685873.1"/>
    </source>
</evidence>
<dbReference type="AlphaFoldDB" id="A0A813UTE5"/>
<evidence type="ECO:0000313" key="5">
    <source>
        <dbReference type="Proteomes" id="UP000663891"/>
    </source>
</evidence>
<dbReference type="Proteomes" id="UP000663891">
    <property type="component" value="Unassembled WGS sequence"/>
</dbReference>
<dbReference type="OrthoDB" id="10074564at2759"/>
<dbReference type="Proteomes" id="UP000663881">
    <property type="component" value="Unassembled WGS sequence"/>
</dbReference>
<dbReference type="EMBL" id="CAJNOG010000133">
    <property type="protein sequence ID" value="CAF0989564.1"/>
    <property type="molecule type" value="Genomic_DNA"/>
</dbReference>
<comment type="caution">
    <text evidence="2">The sequence shown here is derived from an EMBL/GenBank/DDBJ whole genome shotgun (WGS) entry which is preliminary data.</text>
</comment>
<dbReference type="EMBL" id="CAJNON010000032">
    <property type="protein sequence ID" value="CAF0827844.1"/>
    <property type="molecule type" value="Genomic_DNA"/>
</dbReference>
<evidence type="ECO:0000313" key="2">
    <source>
        <dbReference type="EMBL" id="CAF0827844.1"/>
    </source>
</evidence>
<organism evidence="2 5">
    <name type="scientific">Adineta steineri</name>
    <dbReference type="NCBI Taxonomy" id="433720"/>
    <lineage>
        <taxon>Eukaryota</taxon>
        <taxon>Metazoa</taxon>
        <taxon>Spiralia</taxon>
        <taxon>Gnathifera</taxon>
        <taxon>Rotifera</taxon>
        <taxon>Eurotatoria</taxon>
        <taxon>Bdelloidea</taxon>
        <taxon>Adinetida</taxon>
        <taxon>Adinetidae</taxon>
        <taxon>Adineta</taxon>
    </lineage>
</organism>